<dbReference type="InterPro" id="IPR036770">
    <property type="entry name" value="Ankyrin_rpt-contain_sf"/>
</dbReference>
<protein>
    <submittedName>
        <fullName evidence="3">Ankyrin repeat domain-containing protein 26-like isoform X1</fullName>
    </submittedName>
</protein>
<accession>A0ABM4RUN1</accession>
<dbReference type="GeneID" id="139180739"/>
<organism evidence="2 3">
    <name type="scientific">Bos indicus</name>
    <name type="common">Zebu</name>
    <dbReference type="NCBI Taxonomy" id="9915"/>
    <lineage>
        <taxon>Eukaryota</taxon>
        <taxon>Metazoa</taxon>
        <taxon>Chordata</taxon>
        <taxon>Craniata</taxon>
        <taxon>Vertebrata</taxon>
        <taxon>Euteleostomi</taxon>
        <taxon>Mammalia</taxon>
        <taxon>Eutheria</taxon>
        <taxon>Laurasiatheria</taxon>
        <taxon>Artiodactyla</taxon>
        <taxon>Ruminantia</taxon>
        <taxon>Pecora</taxon>
        <taxon>Bovidae</taxon>
        <taxon>Bovinae</taxon>
        <taxon>Bos</taxon>
    </lineage>
</organism>
<dbReference type="RefSeq" id="XP_070639260.1">
    <property type="nucleotide sequence ID" value="XM_070783159.1"/>
</dbReference>
<evidence type="ECO:0000313" key="3">
    <source>
        <dbReference type="RefSeq" id="XP_070639260.1"/>
    </source>
</evidence>
<name>A0ABM4RUN1_BOSIN</name>
<keyword evidence="2" id="KW-1185">Reference proteome</keyword>
<dbReference type="Gene3D" id="1.25.40.20">
    <property type="entry name" value="Ankyrin repeat-containing domain"/>
    <property type="match status" value="1"/>
</dbReference>
<dbReference type="Proteomes" id="UP001652663">
    <property type="component" value="Chromosome 29"/>
</dbReference>
<evidence type="ECO:0000313" key="2">
    <source>
        <dbReference type="Proteomes" id="UP001652663"/>
    </source>
</evidence>
<sequence length="199" mass="22802">MKDRGHGINFQPGYPIRDKDLRKIHKAAILGNVAKVQHALLFGENGLYDREKMNRTALHLDCANGHSAVVTLLRERKCRLNLCDNENRTALMKTGHRMPRRGVCDSSAGAWCRPKCHGRLWEHHSPLHCLLPEYITRSKAAFLRHQYRSQEQVDESSEEDSSRRFPNKPDVDLGPTSNDEVLDFNTKVKCSVVKLVFLF</sequence>
<dbReference type="PANTHER" id="PTHR24147:SF64">
    <property type="entry name" value="ANKYRIN REPEAT DOMAIN-CONTAINING PROTEIN 19-RELATED"/>
    <property type="match status" value="1"/>
</dbReference>
<evidence type="ECO:0000256" key="1">
    <source>
        <dbReference type="SAM" id="MobiDB-lite"/>
    </source>
</evidence>
<dbReference type="PANTHER" id="PTHR24147">
    <property type="entry name" value="ANKYRIN REPEAT DOMAIN 36-RELATED"/>
    <property type="match status" value="1"/>
</dbReference>
<feature type="region of interest" description="Disordered" evidence="1">
    <location>
        <begin position="151"/>
        <end position="177"/>
    </location>
</feature>
<feature type="compositionally biased region" description="Basic and acidic residues" evidence="1">
    <location>
        <begin position="160"/>
        <end position="171"/>
    </location>
</feature>
<reference evidence="3" key="1">
    <citation type="submission" date="2025-08" db="UniProtKB">
        <authorList>
            <consortium name="RefSeq"/>
        </authorList>
    </citation>
    <scope>IDENTIFICATION</scope>
    <source>
        <tissue evidence="3">Blood</tissue>
    </source>
</reference>
<dbReference type="SUPFAM" id="SSF48403">
    <property type="entry name" value="Ankyrin repeat"/>
    <property type="match status" value="1"/>
</dbReference>
<proteinExistence type="predicted"/>
<dbReference type="Pfam" id="PF12796">
    <property type="entry name" value="Ank_2"/>
    <property type="match status" value="1"/>
</dbReference>
<gene>
    <name evidence="3" type="primary">LOC139180739</name>
</gene>
<dbReference type="InterPro" id="IPR002110">
    <property type="entry name" value="Ankyrin_rpt"/>
</dbReference>
<dbReference type="InterPro" id="IPR050657">
    <property type="entry name" value="Ankyrin_repeat_domain"/>
</dbReference>